<proteinExistence type="predicted"/>
<dbReference type="EMBL" id="BNAY01000007">
    <property type="protein sequence ID" value="GHH28771.1"/>
    <property type="molecule type" value="Genomic_DNA"/>
</dbReference>
<sequence length="141" mass="15384">MWAHFLAEQAEGRTPTGADLDRVAGTHNYGRRILRKWRDEGLLQNTTPGNPPLSRPMTAAGSPVTQPRSQQAAGESCTRDGERGENCCAYHGDEFQPTEPGGAAVWSAPIRPALPAPYPLLNPANIRSRHLQGSCPQFIRE</sequence>
<comment type="caution">
    <text evidence="2">The sequence shown here is derived from an EMBL/GenBank/DDBJ whole genome shotgun (WGS) entry which is preliminary data.</text>
</comment>
<protein>
    <submittedName>
        <fullName evidence="2">Uncharacterized protein</fullName>
    </submittedName>
</protein>
<reference evidence="3" key="1">
    <citation type="journal article" date="2019" name="Int. J. Syst. Evol. Microbiol.">
        <title>The Global Catalogue of Microorganisms (GCM) 10K type strain sequencing project: providing services to taxonomists for standard genome sequencing and annotation.</title>
        <authorList>
            <consortium name="The Broad Institute Genomics Platform"/>
            <consortium name="The Broad Institute Genome Sequencing Center for Infectious Disease"/>
            <person name="Wu L."/>
            <person name="Ma J."/>
        </authorList>
    </citation>
    <scope>NUCLEOTIDE SEQUENCE [LARGE SCALE GENOMIC DNA]</scope>
    <source>
        <strain evidence="3">CGMCC 4.7683</strain>
    </source>
</reference>
<dbReference type="Proteomes" id="UP000635387">
    <property type="component" value="Unassembled WGS sequence"/>
</dbReference>
<evidence type="ECO:0000313" key="2">
    <source>
        <dbReference type="EMBL" id="GHH28771.1"/>
    </source>
</evidence>
<organism evidence="2 3">
    <name type="scientific">Amycolatopsis oliviviridis</name>
    <dbReference type="NCBI Taxonomy" id="1471590"/>
    <lineage>
        <taxon>Bacteria</taxon>
        <taxon>Bacillati</taxon>
        <taxon>Actinomycetota</taxon>
        <taxon>Actinomycetes</taxon>
        <taxon>Pseudonocardiales</taxon>
        <taxon>Pseudonocardiaceae</taxon>
        <taxon>Amycolatopsis</taxon>
    </lineage>
</organism>
<name>A0ABQ3M7E1_9PSEU</name>
<gene>
    <name evidence="2" type="ORF">GCM10017790_60130</name>
</gene>
<feature type="region of interest" description="Disordered" evidence="1">
    <location>
        <begin position="39"/>
        <end position="83"/>
    </location>
</feature>
<feature type="compositionally biased region" description="Polar residues" evidence="1">
    <location>
        <begin position="63"/>
        <end position="73"/>
    </location>
</feature>
<keyword evidence="3" id="KW-1185">Reference proteome</keyword>
<evidence type="ECO:0000256" key="1">
    <source>
        <dbReference type="SAM" id="MobiDB-lite"/>
    </source>
</evidence>
<evidence type="ECO:0000313" key="3">
    <source>
        <dbReference type="Proteomes" id="UP000635387"/>
    </source>
</evidence>
<accession>A0ABQ3M7E1</accession>